<dbReference type="AlphaFoldDB" id="A0A1W1BQ21"/>
<dbReference type="InterPro" id="IPR011990">
    <property type="entry name" value="TPR-like_helical_dom_sf"/>
</dbReference>
<feature type="region of interest" description="Disordered" evidence="5">
    <location>
        <begin position="427"/>
        <end position="480"/>
    </location>
</feature>
<sequence length="503" mass="57161">MSFLNAYILFLLIPLIIYIFYRHKNIIEVIHIIILILLTISLSRPILNQEVKSEEIEAKDIIIALDLSFSMNAKDISPNRYDYAKETIRYILKKSLNDNIMLIGFTTNPLLLSPPTTDHTLILRALNSINRDYILTRGTSLEKLFNKISDISILNKNLILITDGGEENNLESLQRIISNSEIKLTILGVGSKIGATLKKSDGSLLKDSEGNLVISRVNPILQELTNSYLTPSSNPKDTAKEILSIIDKSYKSEKILKKQSNFIELYQIPLFLATILFLIVHTRAIKYLIILISFFSIQLNASILDNIYLSLAYRSYNNGDFNSSINYLKGIDNISLESKLALGNSYYKNFRYKQALNIYHSIKTKDKKIKQDIYYNMGNCYTKLKEYNKAKKFYIKSLWLGEDSDSLYNLSLVIMRQTEIDALSKLLNPSSKNSSSNGESSEDESSNSENSSSGSGSGSKKNKDNKENEKKILTESPTSEKYPISSKVYDLINKGYINEKQPW</sequence>
<dbReference type="SMART" id="SM00028">
    <property type="entry name" value="TPR"/>
    <property type="match status" value="2"/>
</dbReference>
<keyword evidence="3 6" id="KW-1133">Transmembrane helix</keyword>
<feature type="domain" description="VWFA" evidence="7">
    <location>
        <begin position="60"/>
        <end position="246"/>
    </location>
</feature>
<dbReference type="SMART" id="SM00327">
    <property type="entry name" value="VWA"/>
    <property type="match status" value="1"/>
</dbReference>
<dbReference type="PROSITE" id="PS50005">
    <property type="entry name" value="TPR"/>
    <property type="match status" value="1"/>
</dbReference>
<dbReference type="PROSITE" id="PS50234">
    <property type="entry name" value="VWFA"/>
    <property type="match status" value="1"/>
</dbReference>
<gene>
    <name evidence="8" type="ORF">MNB_SV-9-1621</name>
</gene>
<protein>
    <submittedName>
        <fullName evidence="8">BatB</fullName>
    </submittedName>
</protein>
<dbReference type="Pfam" id="PF00515">
    <property type="entry name" value="TPR_1"/>
    <property type="match status" value="1"/>
</dbReference>
<dbReference type="PANTHER" id="PTHR22550:SF5">
    <property type="entry name" value="LEUCINE ZIPPER PROTEIN 4"/>
    <property type="match status" value="1"/>
</dbReference>
<feature type="compositionally biased region" description="Basic and acidic residues" evidence="5">
    <location>
        <begin position="461"/>
        <end position="473"/>
    </location>
</feature>
<accession>A0A1W1BQ21</accession>
<dbReference type="InterPro" id="IPR050768">
    <property type="entry name" value="UPF0353/GerABKA_families"/>
</dbReference>
<feature type="transmembrane region" description="Helical" evidence="6">
    <location>
        <begin position="29"/>
        <end position="47"/>
    </location>
</feature>
<evidence type="ECO:0000256" key="3">
    <source>
        <dbReference type="ARBA" id="ARBA00022989"/>
    </source>
</evidence>
<evidence type="ECO:0000256" key="5">
    <source>
        <dbReference type="SAM" id="MobiDB-lite"/>
    </source>
</evidence>
<dbReference type="InterPro" id="IPR002035">
    <property type="entry name" value="VWF_A"/>
</dbReference>
<feature type="transmembrane region" description="Helical" evidence="6">
    <location>
        <begin position="6"/>
        <end position="22"/>
    </location>
</feature>
<dbReference type="SUPFAM" id="SSF53300">
    <property type="entry name" value="vWA-like"/>
    <property type="match status" value="1"/>
</dbReference>
<keyword evidence="1" id="KW-1003">Cell membrane</keyword>
<dbReference type="Gene3D" id="1.25.40.10">
    <property type="entry name" value="Tetratricopeptide repeat domain"/>
    <property type="match status" value="1"/>
</dbReference>
<dbReference type="InterPro" id="IPR019734">
    <property type="entry name" value="TPR_rpt"/>
</dbReference>
<organism evidence="8">
    <name type="scientific">hydrothermal vent metagenome</name>
    <dbReference type="NCBI Taxonomy" id="652676"/>
    <lineage>
        <taxon>unclassified sequences</taxon>
        <taxon>metagenomes</taxon>
        <taxon>ecological metagenomes</taxon>
    </lineage>
</organism>
<name>A0A1W1BQ21_9ZZZZ</name>
<dbReference type="Gene3D" id="3.40.50.410">
    <property type="entry name" value="von Willebrand factor, type A domain"/>
    <property type="match status" value="1"/>
</dbReference>
<dbReference type="PANTHER" id="PTHR22550">
    <property type="entry name" value="SPORE GERMINATION PROTEIN"/>
    <property type="match status" value="1"/>
</dbReference>
<dbReference type="Pfam" id="PF13519">
    <property type="entry name" value="VWA_2"/>
    <property type="match status" value="1"/>
</dbReference>
<reference evidence="8" key="1">
    <citation type="submission" date="2016-10" db="EMBL/GenBank/DDBJ databases">
        <authorList>
            <person name="de Groot N.N."/>
        </authorList>
    </citation>
    <scope>NUCLEOTIDE SEQUENCE</scope>
</reference>
<dbReference type="InterPro" id="IPR036465">
    <property type="entry name" value="vWFA_dom_sf"/>
</dbReference>
<evidence type="ECO:0000313" key="8">
    <source>
        <dbReference type="EMBL" id="SFV55572.1"/>
    </source>
</evidence>
<evidence type="ECO:0000256" key="6">
    <source>
        <dbReference type="SAM" id="Phobius"/>
    </source>
</evidence>
<keyword evidence="2 6" id="KW-0812">Transmembrane</keyword>
<proteinExistence type="predicted"/>
<feature type="compositionally biased region" description="Low complexity" evidence="5">
    <location>
        <begin position="430"/>
        <end position="439"/>
    </location>
</feature>
<evidence type="ECO:0000259" key="7">
    <source>
        <dbReference type="PROSITE" id="PS50234"/>
    </source>
</evidence>
<dbReference type="EMBL" id="FPHG01000028">
    <property type="protein sequence ID" value="SFV55572.1"/>
    <property type="molecule type" value="Genomic_DNA"/>
</dbReference>
<evidence type="ECO:0000256" key="4">
    <source>
        <dbReference type="ARBA" id="ARBA00023136"/>
    </source>
</evidence>
<keyword evidence="4 6" id="KW-0472">Membrane</keyword>
<feature type="transmembrane region" description="Helical" evidence="6">
    <location>
        <begin position="262"/>
        <end position="280"/>
    </location>
</feature>
<feature type="transmembrane region" description="Helical" evidence="6">
    <location>
        <begin position="287"/>
        <end position="309"/>
    </location>
</feature>
<evidence type="ECO:0000256" key="2">
    <source>
        <dbReference type="ARBA" id="ARBA00022692"/>
    </source>
</evidence>
<evidence type="ECO:0000256" key="1">
    <source>
        <dbReference type="ARBA" id="ARBA00022475"/>
    </source>
</evidence>
<dbReference type="SUPFAM" id="SSF48452">
    <property type="entry name" value="TPR-like"/>
    <property type="match status" value="1"/>
</dbReference>